<evidence type="ECO:0000256" key="4">
    <source>
        <dbReference type="ARBA" id="ARBA00023163"/>
    </source>
</evidence>
<dbReference type="SUPFAM" id="SSF53850">
    <property type="entry name" value="Periplasmic binding protein-like II"/>
    <property type="match status" value="1"/>
</dbReference>
<dbReference type="GO" id="GO:0003700">
    <property type="term" value="F:DNA-binding transcription factor activity"/>
    <property type="evidence" value="ECO:0007669"/>
    <property type="project" value="InterPro"/>
</dbReference>
<keyword evidence="4" id="KW-0804">Transcription</keyword>
<dbReference type="OrthoDB" id="6621790at2"/>
<dbReference type="PANTHER" id="PTHR30118">
    <property type="entry name" value="HTH-TYPE TRANSCRIPTIONAL REGULATOR LEUO-RELATED"/>
    <property type="match status" value="1"/>
</dbReference>
<dbReference type="EMBL" id="RXNU01000002">
    <property type="protein sequence ID" value="RTR40274.1"/>
    <property type="molecule type" value="Genomic_DNA"/>
</dbReference>
<evidence type="ECO:0000256" key="3">
    <source>
        <dbReference type="ARBA" id="ARBA00023125"/>
    </source>
</evidence>
<evidence type="ECO:0000313" key="7">
    <source>
        <dbReference type="Proteomes" id="UP000267448"/>
    </source>
</evidence>
<dbReference type="Proteomes" id="UP000267448">
    <property type="component" value="Unassembled WGS sequence"/>
</dbReference>
<dbReference type="GO" id="GO:0003677">
    <property type="term" value="F:DNA binding"/>
    <property type="evidence" value="ECO:0007669"/>
    <property type="project" value="UniProtKB-KW"/>
</dbReference>
<protein>
    <submittedName>
        <fullName evidence="6">LysR family transcriptional regulator</fullName>
    </submittedName>
</protein>
<dbReference type="SUPFAM" id="SSF46785">
    <property type="entry name" value="Winged helix' DNA-binding domain"/>
    <property type="match status" value="1"/>
</dbReference>
<feature type="domain" description="HTH lysR-type" evidence="5">
    <location>
        <begin position="6"/>
        <end position="63"/>
    </location>
</feature>
<sequence>MNIERLDYHSLIVFESVSRHLNAGLVANELGMSISSVSRHLGILRDIFKDVLFIRRAQGFVLTDKAIQVLPCVKQLLHGYQVLKHNHTQFNPLTAKGHFKIYAYNEFTYAINKVVNEFVLPQAPNLTFEVRTLSSDCSRAIEQGEIDFAVVYENFKDHKIISEMLSPTEELFLIAKTDHPVFDDELTVDNLCKYGYFALDNFNDLCSPLLKQIANKQGKNLNITGATDNIAALSRHIIDTGSISMSCNVFTREYFDLIPDIQTCPLPHELTEQLLDVINVGRRVGNYLIYSEINQSATHHWLKQQLFNTIRDEWYLALNS</sequence>
<keyword evidence="2" id="KW-0805">Transcription regulation</keyword>
<dbReference type="Gene3D" id="3.40.190.10">
    <property type="entry name" value="Periplasmic binding protein-like II"/>
    <property type="match status" value="2"/>
</dbReference>
<evidence type="ECO:0000313" key="6">
    <source>
        <dbReference type="EMBL" id="RTR40274.1"/>
    </source>
</evidence>
<accession>A0A3S0KCH9</accession>
<organism evidence="6 7">
    <name type="scientific">Shewanella canadensis</name>
    <dbReference type="NCBI Taxonomy" id="271096"/>
    <lineage>
        <taxon>Bacteria</taxon>
        <taxon>Pseudomonadati</taxon>
        <taxon>Pseudomonadota</taxon>
        <taxon>Gammaproteobacteria</taxon>
        <taxon>Alteromonadales</taxon>
        <taxon>Shewanellaceae</taxon>
        <taxon>Shewanella</taxon>
    </lineage>
</organism>
<keyword evidence="7" id="KW-1185">Reference proteome</keyword>
<reference evidence="6 7" key="1">
    <citation type="submission" date="2018-12" db="EMBL/GenBank/DDBJ databases">
        <authorList>
            <person name="Yu L."/>
        </authorList>
    </citation>
    <scope>NUCLEOTIDE SEQUENCE [LARGE SCALE GENOMIC DNA]</scope>
    <source>
        <strain evidence="6 7">HAW-EB2</strain>
    </source>
</reference>
<evidence type="ECO:0000256" key="1">
    <source>
        <dbReference type="ARBA" id="ARBA00009437"/>
    </source>
</evidence>
<dbReference type="InterPro" id="IPR050389">
    <property type="entry name" value="LysR-type_TF"/>
</dbReference>
<dbReference type="AlphaFoldDB" id="A0A3S0KCH9"/>
<gene>
    <name evidence="6" type="ORF">EKG38_06045</name>
</gene>
<evidence type="ECO:0000259" key="5">
    <source>
        <dbReference type="PROSITE" id="PS50931"/>
    </source>
</evidence>
<evidence type="ECO:0000256" key="2">
    <source>
        <dbReference type="ARBA" id="ARBA00023015"/>
    </source>
</evidence>
<dbReference type="Gene3D" id="1.10.10.10">
    <property type="entry name" value="Winged helix-like DNA-binding domain superfamily/Winged helix DNA-binding domain"/>
    <property type="match status" value="1"/>
</dbReference>
<comment type="similarity">
    <text evidence="1">Belongs to the LysR transcriptional regulatory family.</text>
</comment>
<comment type="caution">
    <text evidence="6">The sequence shown here is derived from an EMBL/GenBank/DDBJ whole genome shotgun (WGS) entry which is preliminary data.</text>
</comment>
<dbReference type="InterPro" id="IPR036390">
    <property type="entry name" value="WH_DNA-bd_sf"/>
</dbReference>
<name>A0A3S0KCH9_9GAMM</name>
<dbReference type="RefSeq" id="WP_126519341.1">
    <property type="nucleotide sequence ID" value="NZ_RXNU01000002.1"/>
</dbReference>
<keyword evidence="3" id="KW-0238">DNA-binding</keyword>
<dbReference type="InterPro" id="IPR036388">
    <property type="entry name" value="WH-like_DNA-bd_sf"/>
</dbReference>
<dbReference type="PANTHER" id="PTHR30118:SF15">
    <property type="entry name" value="TRANSCRIPTIONAL REGULATORY PROTEIN"/>
    <property type="match status" value="1"/>
</dbReference>
<dbReference type="InterPro" id="IPR005119">
    <property type="entry name" value="LysR_subst-bd"/>
</dbReference>
<proteinExistence type="inferred from homology"/>
<dbReference type="PROSITE" id="PS50931">
    <property type="entry name" value="HTH_LYSR"/>
    <property type="match status" value="1"/>
</dbReference>
<dbReference type="InterPro" id="IPR000847">
    <property type="entry name" value="LysR_HTH_N"/>
</dbReference>
<dbReference type="Pfam" id="PF03466">
    <property type="entry name" value="LysR_substrate"/>
    <property type="match status" value="1"/>
</dbReference>
<dbReference type="Pfam" id="PF00126">
    <property type="entry name" value="HTH_1"/>
    <property type="match status" value="1"/>
</dbReference>